<evidence type="ECO:0000259" key="1">
    <source>
        <dbReference type="Pfam" id="PF04321"/>
    </source>
</evidence>
<protein>
    <submittedName>
        <fullName evidence="2">Methionine adenosyltransferase regulatory beta subunit-related</fullName>
    </submittedName>
</protein>
<comment type="caution">
    <text evidence="2">The sequence shown here is derived from an EMBL/GenBank/DDBJ whole genome shotgun (WGS) entry which is preliminary data.</text>
</comment>
<dbReference type="PANTHER" id="PTHR43242:SF1">
    <property type="entry name" value="NAD(P)-BINDING ROSSMANN-FOLD SUPERFAMILY PROTEIN"/>
    <property type="match status" value="1"/>
</dbReference>
<reference evidence="2" key="1">
    <citation type="submission" date="2017-08" db="EMBL/GenBank/DDBJ databases">
        <authorList>
            <person name="Polle J.E."/>
            <person name="Barry K."/>
            <person name="Cushman J."/>
            <person name="Schmutz J."/>
            <person name="Tran D."/>
            <person name="Hathwaick L.T."/>
            <person name="Yim W.C."/>
            <person name="Jenkins J."/>
            <person name="Mckie-Krisberg Z.M."/>
            <person name="Prochnik S."/>
            <person name="Lindquist E."/>
            <person name="Dockter R.B."/>
            <person name="Adam C."/>
            <person name="Molina H."/>
            <person name="Bunkerborg J."/>
            <person name="Jin E."/>
            <person name="Buchheim M."/>
            <person name="Magnuson J."/>
        </authorList>
    </citation>
    <scope>NUCLEOTIDE SEQUENCE</scope>
    <source>
        <strain evidence="2">CCAP 19/18</strain>
    </source>
</reference>
<dbReference type="CDD" id="cd05254">
    <property type="entry name" value="dTDP_HR_like_SDR_e"/>
    <property type="match status" value="1"/>
</dbReference>
<feature type="domain" description="RmlD-like substrate binding" evidence="1">
    <location>
        <begin position="21"/>
        <end position="329"/>
    </location>
</feature>
<proteinExistence type="predicted"/>
<dbReference type="InterPro" id="IPR036291">
    <property type="entry name" value="NAD(P)-bd_dom_sf"/>
</dbReference>
<evidence type="ECO:0000313" key="3">
    <source>
        <dbReference type="Proteomes" id="UP000815325"/>
    </source>
</evidence>
<dbReference type="Gene3D" id="3.40.50.720">
    <property type="entry name" value="NAD(P)-binding Rossmann-like Domain"/>
    <property type="match status" value="1"/>
</dbReference>
<dbReference type="InterPro" id="IPR029903">
    <property type="entry name" value="RmlD-like-bd"/>
</dbReference>
<dbReference type="Proteomes" id="UP000815325">
    <property type="component" value="Unassembled WGS sequence"/>
</dbReference>
<accession>A0ABQ7GU93</accession>
<dbReference type="EMBL" id="MU069587">
    <property type="protein sequence ID" value="KAF5838192.1"/>
    <property type="molecule type" value="Genomic_DNA"/>
</dbReference>
<evidence type="ECO:0000313" key="2">
    <source>
        <dbReference type="EMBL" id="KAF5838192.1"/>
    </source>
</evidence>
<keyword evidence="3" id="KW-1185">Reference proteome</keyword>
<gene>
    <name evidence="2" type="ORF">DUNSADRAFT_3241</name>
</gene>
<name>A0ABQ7GU93_DUNSA</name>
<sequence length="331" mass="36279">MNDSFGRAAGLSGHCKHLATMKVLILGGSGYLGQFLIHALAPGHQVAYTFSSRTLTKAPANAVACKVDLVSDEGLLGAFQEHGPFQAVINCAAISQPGECEKKPEHARSVNVPSAVLDCLKSQQCEHGVSACLIHLSTDQVYDGSKEWWSEDDACHPVNVYGQTKLLGEQTIMDRWAHSIILRSSIIYGPEPSEPVGRALFLSWLDKALSDVQSPCPTFFEDEWRCPTYVQDIISLCSMLLELESRSPQDLAARAGVYNMGGPDRLSRLDMANEVAKLRGYDTSRIKGVPSASVSRPVRSPQDISMKSERLENAFGIKFKPFHIALREIFT</sequence>
<dbReference type="PANTHER" id="PTHR43242">
    <property type="entry name" value="NAD(P)-BINDING ROSSMANN-FOLD SUPERFAMILY PROTEIN"/>
    <property type="match status" value="1"/>
</dbReference>
<dbReference type="Pfam" id="PF04321">
    <property type="entry name" value="RmlD_sub_bind"/>
    <property type="match status" value="1"/>
</dbReference>
<organism evidence="2 3">
    <name type="scientific">Dunaliella salina</name>
    <name type="common">Green alga</name>
    <name type="synonym">Protococcus salinus</name>
    <dbReference type="NCBI Taxonomy" id="3046"/>
    <lineage>
        <taxon>Eukaryota</taxon>
        <taxon>Viridiplantae</taxon>
        <taxon>Chlorophyta</taxon>
        <taxon>core chlorophytes</taxon>
        <taxon>Chlorophyceae</taxon>
        <taxon>CS clade</taxon>
        <taxon>Chlamydomonadales</taxon>
        <taxon>Dunaliellaceae</taxon>
        <taxon>Dunaliella</taxon>
    </lineage>
</organism>
<dbReference type="SUPFAM" id="SSF51735">
    <property type="entry name" value="NAD(P)-binding Rossmann-fold domains"/>
    <property type="match status" value="1"/>
</dbReference>